<keyword evidence="2" id="KW-1185">Reference proteome</keyword>
<evidence type="ECO:0000313" key="1">
    <source>
        <dbReference type="EMBL" id="ANN16240.1"/>
    </source>
</evidence>
<dbReference type="KEGG" id="aori:SD37_11690"/>
<dbReference type="AlphaFoldDB" id="A0A193BVN5"/>
<proteinExistence type="predicted"/>
<protein>
    <submittedName>
        <fullName evidence="1">Uncharacterized protein</fullName>
    </submittedName>
</protein>
<gene>
    <name evidence="1" type="ORF">SD37_11690</name>
</gene>
<reference evidence="1 2" key="1">
    <citation type="journal article" date="2015" name="Genome Announc.">
        <title>Draft Genome Sequence of Norvancomycin-Producing Strain Amycolatopsis orientalis CPCC200066.</title>
        <authorList>
            <person name="Lei X."/>
            <person name="Yuan F."/>
            <person name="Shi Y."/>
            <person name="Li X."/>
            <person name="Wang L."/>
            <person name="Hong B."/>
        </authorList>
    </citation>
    <scope>NUCLEOTIDE SEQUENCE [LARGE SCALE GENOMIC DNA]</scope>
    <source>
        <strain evidence="1 2">B-37</strain>
    </source>
</reference>
<sequence>MTRRERFETGQRFRSVFGGILTITADWHYPPTVEEKVQADAKGLLFYTVTYEDGHQGVLEHGVIENTCTPLPGDAGP</sequence>
<name>A0A193BVN5_AMYOR</name>
<dbReference type="Proteomes" id="UP000093695">
    <property type="component" value="Chromosome"/>
</dbReference>
<dbReference type="EMBL" id="CP016174">
    <property type="protein sequence ID" value="ANN16240.1"/>
    <property type="molecule type" value="Genomic_DNA"/>
</dbReference>
<accession>A0A193BVN5</accession>
<organism evidence="1 2">
    <name type="scientific">Amycolatopsis orientalis</name>
    <name type="common">Nocardia orientalis</name>
    <dbReference type="NCBI Taxonomy" id="31958"/>
    <lineage>
        <taxon>Bacteria</taxon>
        <taxon>Bacillati</taxon>
        <taxon>Actinomycetota</taxon>
        <taxon>Actinomycetes</taxon>
        <taxon>Pseudonocardiales</taxon>
        <taxon>Pseudonocardiaceae</taxon>
        <taxon>Amycolatopsis</taxon>
    </lineage>
</organism>
<evidence type="ECO:0000313" key="2">
    <source>
        <dbReference type="Proteomes" id="UP000093695"/>
    </source>
</evidence>
<dbReference type="RefSeq" id="WP_044851564.1">
    <property type="nucleotide sequence ID" value="NZ_CP016174.1"/>
</dbReference>
<dbReference type="STRING" id="31958.SD37_11690"/>